<keyword evidence="7" id="KW-0865">Zymogen</keyword>
<dbReference type="FunFam" id="2.40.10.10:FF:000176">
    <property type="entry name" value="Chymotrypsinogen A"/>
    <property type="match status" value="1"/>
</dbReference>
<feature type="chain" id="PRO_5027893378" description="chymotrypsin" evidence="11">
    <location>
        <begin position="17"/>
        <end position="264"/>
    </location>
</feature>
<keyword evidence="5 10" id="KW-0378">Hydrolase</keyword>
<dbReference type="Pfam" id="PF00089">
    <property type="entry name" value="Trypsin"/>
    <property type="match status" value="1"/>
</dbReference>
<sequence>MAFLWLLSCFVLVAAAHDFGVPAIPPELGGLARIVNGEDAVPGSWPWQVSLQYKDGFHYCGGSLISQDWVVTAAHCEVGLNDKVVVGAYDLSSPDEVYRQVLDVQQVFTNPSFNDETISYDITLVKLATPAQFNERVSPVLLPNPSADFQPGTECVTTGWGMTRIFPPKDATKLQQAVLPLLSTEKCQKTWGNMITDQMICAGANGVSSCMGDSGGPLVCKKDGAWNLVGIVSWGNAFCFTSSPAVYARVTALMPWVHETLAAN</sequence>
<dbReference type="InterPro" id="IPR001254">
    <property type="entry name" value="Trypsin_dom"/>
</dbReference>
<dbReference type="PRINTS" id="PR00722">
    <property type="entry name" value="CHYMOTRYPSIN"/>
</dbReference>
<dbReference type="CDD" id="cd00190">
    <property type="entry name" value="Tryp_SPc"/>
    <property type="match status" value="1"/>
</dbReference>
<dbReference type="AlphaFoldDB" id="A0A6P3V987"/>
<dbReference type="PROSITE" id="PS50240">
    <property type="entry name" value="TRYPSIN_DOM"/>
    <property type="match status" value="1"/>
</dbReference>
<evidence type="ECO:0000313" key="13">
    <source>
        <dbReference type="Proteomes" id="UP000515203"/>
    </source>
</evidence>
<dbReference type="InterPro" id="IPR043504">
    <property type="entry name" value="Peptidase_S1_PA_chymotrypsin"/>
</dbReference>
<comment type="subcellular location">
    <subcellularLocation>
        <location evidence="1">Secreted</location>
        <location evidence="1">Extracellular space</location>
    </subcellularLocation>
</comment>
<dbReference type="GO" id="GO:0006508">
    <property type="term" value="P:proteolysis"/>
    <property type="evidence" value="ECO:0007669"/>
    <property type="project" value="UniProtKB-KW"/>
</dbReference>
<dbReference type="GO" id="GO:0007586">
    <property type="term" value="P:digestion"/>
    <property type="evidence" value="ECO:0007669"/>
    <property type="project" value="UniProtKB-KW"/>
</dbReference>
<evidence type="ECO:0000256" key="10">
    <source>
        <dbReference type="RuleBase" id="RU363034"/>
    </source>
</evidence>
<dbReference type="Gene3D" id="2.40.10.10">
    <property type="entry name" value="Trypsin-like serine proteases"/>
    <property type="match status" value="3"/>
</dbReference>
<dbReference type="GO" id="GO:0004252">
    <property type="term" value="F:serine-type endopeptidase activity"/>
    <property type="evidence" value="ECO:0007669"/>
    <property type="project" value="UniProtKB-EC"/>
</dbReference>
<evidence type="ECO:0000256" key="6">
    <source>
        <dbReference type="ARBA" id="ARBA00022825"/>
    </source>
</evidence>
<evidence type="ECO:0000256" key="11">
    <source>
        <dbReference type="SAM" id="SignalP"/>
    </source>
</evidence>
<dbReference type="SUPFAM" id="SSF50494">
    <property type="entry name" value="Trypsin-like serine proteases"/>
    <property type="match status" value="1"/>
</dbReference>
<dbReference type="GO" id="GO:0005576">
    <property type="term" value="C:extracellular region"/>
    <property type="evidence" value="ECO:0007669"/>
    <property type="project" value="UniProtKB-SubCell"/>
</dbReference>
<evidence type="ECO:0000256" key="7">
    <source>
        <dbReference type="ARBA" id="ARBA00023145"/>
    </source>
</evidence>
<dbReference type="SMART" id="SM00020">
    <property type="entry name" value="Tryp_SPc"/>
    <property type="match status" value="1"/>
</dbReference>
<dbReference type="GeneID" id="101589858"/>
<dbReference type="InterPro" id="IPR009003">
    <property type="entry name" value="Peptidase_S1_PA"/>
</dbReference>
<dbReference type="Proteomes" id="UP000515203">
    <property type="component" value="Unplaced"/>
</dbReference>
<dbReference type="EC" id="3.4.21.1" evidence="9"/>
<dbReference type="PANTHER" id="PTHR24250:SF65">
    <property type="entry name" value="CHYMOTRYPSINOGEN B"/>
    <property type="match status" value="1"/>
</dbReference>
<evidence type="ECO:0000313" key="14">
    <source>
        <dbReference type="RefSeq" id="XP_012368958.1"/>
    </source>
</evidence>
<keyword evidence="13" id="KW-1185">Reference proteome</keyword>
<dbReference type="InterPro" id="IPR001314">
    <property type="entry name" value="Peptidase_S1A"/>
</dbReference>
<feature type="domain" description="Peptidase S1" evidence="12">
    <location>
        <begin position="34"/>
        <end position="262"/>
    </location>
</feature>
<evidence type="ECO:0000259" key="12">
    <source>
        <dbReference type="PROSITE" id="PS50240"/>
    </source>
</evidence>
<dbReference type="InterPro" id="IPR033116">
    <property type="entry name" value="TRYPSIN_SER"/>
</dbReference>
<evidence type="ECO:0000256" key="2">
    <source>
        <dbReference type="ARBA" id="ARBA00022525"/>
    </source>
</evidence>
<reference evidence="14" key="1">
    <citation type="submission" date="2025-08" db="UniProtKB">
        <authorList>
            <consortium name="RefSeq"/>
        </authorList>
    </citation>
    <scope>IDENTIFICATION</scope>
</reference>
<proteinExistence type="predicted"/>
<dbReference type="OrthoDB" id="5918597at2759"/>
<evidence type="ECO:0000256" key="1">
    <source>
        <dbReference type="ARBA" id="ARBA00004239"/>
    </source>
</evidence>
<dbReference type="InterPro" id="IPR018114">
    <property type="entry name" value="TRYPSIN_HIS"/>
</dbReference>
<accession>A0A6P3V987</accession>
<evidence type="ECO:0000256" key="4">
    <source>
        <dbReference type="ARBA" id="ARBA00022757"/>
    </source>
</evidence>
<dbReference type="PROSITE" id="PS00134">
    <property type="entry name" value="TRYPSIN_HIS"/>
    <property type="match status" value="1"/>
</dbReference>
<name>A0A6P3V987_OCTDE</name>
<gene>
    <name evidence="14" type="primary">LOC101589858</name>
</gene>
<evidence type="ECO:0000256" key="8">
    <source>
        <dbReference type="ARBA" id="ARBA00023157"/>
    </source>
</evidence>
<protein>
    <recommendedName>
        <fullName evidence="9">chymotrypsin</fullName>
        <ecNumber evidence="9">3.4.21.1</ecNumber>
    </recommendedName>
</protein>
<organism evidence="13 14">
    <name type="scientific">Octodon degus</name>
    <name type="common">Degu</name>
    <name type="synonym">Sciurus degus</name>
    <dbReference type="NCBI Taxonomy" id="10160"/>
    <lineage>
        <taxon>Eukaryota</taxon>
        <taxon>Metazoa</taxon>
        <taxon>Chordata</taxon>
        <taxon>Craniata</taxon>
        <taxon>Vertebrata</taxon>
        <taxon>Euteleostomi</taxon>
        <taxon>Mammalia</taxon>
        <taxon>Eutheria</taxon>
        <taxon>Euarchontoglires</taxon>
        <taxon>Glires</taxon>
        <taxon>Rodentia</taxon>
        <taxon>Hystricomorpha</taxon>
        <taxon>Octodontidae</taxon>
        <taxon>Octodon</taxon>
    </lineage>
</organism>
<keyword evidence="2" id="KW-0964">Secreted</keyword>
<keyword evidence="6 10" id="KW-0720">Serine protease</keyword>
<dbReference type="PROSITE" id="PS00135">
    <property type="entry name" value="TRYPSIN_SER"/>
    <property type="match status" value="1"/>
</dbReference>
<dbReference type="FunFam" id="2.40.10.10:FF:000181">
    <property type="entry name" value="Chymotrypsinogen A"/>
    <property type="match status" value="1"/>
</dbReference>
<keyword evidence="8" id="KW-1015">Disulfide bond</keyword>
<evidence type="ECO:0000256" key="5">
    <source>
        <dbReference type="ARBA" id="ARBA00022801"/>
    </source>
</evidence>
<keyword evidence="4" id="KW-0222">Digestion</keyword>
<dbReference type="RefSeq" id="XP_012368958.1">
    <property type="nucleotide sequence ID" value="XM_012513504.1"/>
</dbReference>
<dbReference type="PANTHER" id="PTHR24250">
    <property type="entry name" value="CHYMOTRYPSIN-RELATED"/>
    <property type="match status" value="1"/>
</dbReference>
<dbReference type="InParanoid" id="A0A6P3V987"/>
<evidence type="ECO:0000256" key="9">
    <source>
        <dbReference type="ARBA" id="ARBA00044036"/>
    </source>
</evidence>
<keyword evidence="11" id="KW-0732">Signal</keyword>
<keyword evidence="3 10" id="KW-0645">Protease</keyword>
<evidence type="ECO:0000256" key="3">
    <source>
        <dbReference type="ARBA" id="ARBA00022670"/>
    </source>
</evidence>
<feature type="signal peptide" evidence="11">
    <location>
        <begin position="1"/>
        <end position="16"/>
    </location>
</feature>